<evidence type="ECO:0000256" key="7">
    <source>
        <dbReference type="ARBA" id="ARBA00023016"/>
    </source>
</evidence>
<dbReference type="InterPro" id="IPR001623">
    <property type="entry name" value="DnaJ_domain"/>
</dbReference>
<comment type="caution">
    <text evidence="15">The sequence shown here is derived from an EMBL/GenBank/DDBJ whole genome shotgun (WGS) entry which is preliminary data.</text>
</comment>
<dbReference type="NCBIfam" id="TIGR02349">
    <property type="entry name" value="DnaJ_bact"/>
    <property type="match status" value="1"/>
</dbReference>
<dbReference type="FunFam" id="1.10.287.110:FF:000034">
    <property type="entry name" value="Chaperone protein DnaJ"/>
    <property type="match status" value="1"/>
</dbReference>
<dbReference type="GO" id="GO:0051082">
    <property type="term" value="F:unfolded protein binding"/>
    <property type="evidence" value="ECO:0007669"/>
    <property type="project" value="InterPro"/>
</dbReference>
<name>A0A921DQJ3_9BACT</name>
<dbReference type="NCBIfam" id="NF008035">
    <property type="entry name" value="PRK10767.1"/>
    <property type="match status" value="1"/>
</dbReference>
<keyword evidence="1" id="KW-0963">Cytoplasm</keyword>
<dbReference type="SUPFAM" id="SSF49493">
    <property type="entry name" value="HSP40/DnaJ peptide-binding domain"/>
    <property type="match status" value="2"/>
</dbReference>
<dbReference type="Gene3D" id="1.10.287.110">
    <property type="entry name" value="DnaJ domain"/>
    <property type="match status" value="1"/>
</dbReference>
<keyword evidence="4" id="KW-0677">Repeat</keyword>
<dbReference type="SMART" id="SM00271">
    <property type="entry name" value="DnaJ"/>
    <property type="match status" value="1"/>
</dbReference>
<protein>
    <recommendedName>
        <fullName evidence="11">Chaperone protein DnaJ</fullName>
    </recommendedName>
</protein>
<dbReference type="CDD" id="cd10747">
    <property type="entry name" value="DnaJ_C"/>
    <property type="match status" value="1"/>
</dbReference>
<dbReference type="AlphaFoldDB" id="A0A921DQJ3"/>
<evidence type="ECO:0000259" key="13">
    <source>
        <dbReference type="PROSITE" id="PS50076"/>
    </source>
</evidence>
<keyword evidence="7" id="KW-0346">Stress response</keyword>
<feature type="zinc finger region" description="CR-type" evidence="12">
    <location>
        <begin position="131"/>
        <end position="209"/>
    </location>
</feature>
<evidence type="ECO:0000313" key="15">
    <source>
        <dbReference type="EMBL" id="HJD96529.1"/>
    </source>
</evidence>
<dbReference type="SUPFAM" id="SSF57938">
    <property type="entry name" value="DnaJ/Hsp40 cysteine-rich domain"/>
    <property type="match status" value="1"/>
</dbReference>
<dbReference type="InterPro" id="IPR001305">
    <property type="entry name" value="HSP_DnaJ_Cys-rich_dom"/>
</dbReference>
<dbReference type="HAMAP" id="MF_01152">
    <property type="entry name" value="DnaJ"/>
    <property type="match status" value="1"/>
</dbReference>
<reference evidence="15" key="2">
    <citation type="submission" date="2021-09" db="EMBL/GenBank/DDBJ databases">
        <authorList>
            <person name="Gilroy R."/>
        </authorList>
    </citation>
    <scope>NUCLEOTIDE SEQUENCE</scope>
    <source>
        <strain evidence="15">ChiGjej2B2-19336</strain>
    </source>
</reference>
<dbReference type="FunFam" id="2.60.260.20:FF:000005">
    <property type="entry name" value="Chaperone protein dnaJ 1, mitochondrial"/>
    <property type="match status" value="1"/>
</dbReference>
<dbReference type="Pfam" id="PF00684">
    <property type="entry name" value="DnaJ_CXXCXGXG"/>
    <property type="match status" value="1"/>
</dbReference>
<organism evidence="15 16">
    <name type="scientific">Mailhella massiliensis</name>
    <dbReference type="NCBI Taxonomy" id="1903261"/>
    <lineage>
        <taxon>Bacteria</taxon>
        <taxon>Pseudomonadati</taxon>
        <taxon>Thermodesulfobacteriota</taxon>
        <taxon>Desulfovibrionia</taxon>
        <taxon>Desulfovibrionales</taxon>
        <taxon>Desulfovibrionaceae</taxon>
        <taxon>Mailhella</taxon>
    </lineage>
</organism>
<evidence type="ECO:0000256" key="3">
    <source>
        <dbReference type="ARBA" id="ARBA00022723"/>
    </source>
</evidence>
<evidence type="ECO:0000256" key="10">
    <source>
        <dbReference type="ARBA" id="ARBA00061004"/>
    </source>
</evidence>
<dbReference type="SUPFAM" id="SSF46565">
    <property type="entry name" value="Chaperone J-domain"/>
    <property type="match status" value="1"/>
</dbReference>
<keyword evidence="8" id="KW-0143">Chaperone</keyword>
<dbReference type="Pfam" id="PF01556">
    <property type="entry name" value="DnaJ_C"/>
    <property type="match status" value="1"/>
</dbReference>
<feature type="domain" description="CR-type" evidence="14">
    <location>
        <begin position="131"/>
        <end position="209"/>
    </location>
</feature>
<evidence type="ECO:0000256" key="4">
    <source>
        <dbReference type="ARBA" id="ARBA00022737"/>
    </source>
</evidence>
<dbReference type="InterPro" id="IPR008971">
    <property type="entry name" value="HSP40/DnaJ_pept-bd"/>
</dbReference>
<dbReference type="PANTHER" id="PTHR43096:SF48">
    <property type="entry name" value="CHAPERONE PROTEIN DNAJ"/>
    <property type="match status" value="1"/>
</dbReference>
<dbReference type="PRINTS" id="PR00625">
    <property type="entry name" value="JDOMAIN"/>
</dbReference>
<dbReference type="Gene3D" id="2.10.230.10">
    <property type="entry name" value="Heat shock protein DnaJ, cysteine-rich domain"/>
    <property type="match status" value="1"/>
</dbReference>
<proteinExistence type="inferred from homology"/>
<evidence type="ECO:0000259" key="14">
    <source>
        <dbReference type="PROSITE" id="PS51188"/>
    </source>
</evidence>
<dbReference type="PROSITE" id="PS51188">
    <property type="entry name" value="ZF_CR"/>
    <property type="match status" value="1"/>
</dbReference>
<gene>
    <name evidence="15" type="primary">dnaJ</name>
    <name evidence="15" type="ORF">K8W16_02640</name>
</gene>
<dbReference type="NCBIfam" id="NF010894">
    <property type="entry name" value="PRK14301.1"/>
    <property type="match status" value="1"/>
</dbReference>
<evidence type="ECO:0000313" key="16">
    <source>
        <dbReference type="Proteomes" id="UP000698963"/>
    </source>
</evidence>
<keyword evidence="2" id="KW-0235">DNA replication</keyword>
<dbReference type="CDD" id="cd06257">
    <property type="entry name" value="DnaJ"/>
    <property type="match status" value="1"/>
</dbReference>
<dbReference type="InterPro" id="IPR018253">
    <property type="entry name" value="DnaJ_domain_CS"/>
</dbReference>
<dbReference type="GO" id="GO:0031072">
    <property type="term" value="F:heat shock protein binding"/>
    <property type="evidence" value="ECO:0007669"/>
    <property type="project" value="InterPro"/>
</dbReference>
<dbReference type="GO" id="GO:0008270">
    <property type="term" value="F:zinc ion binding"/>
    <property type="evidence" value="ECO:0007669"/>
    <property type="project" value="UniProtKB-KW"/>
</dbReference>
<evidence type="ECO:0000256" key="11">
    <source>
        <dbReference type="ARBA" id="ARBA00067609"/>
    </source>
</evidence>
<keyword evidence="3 12" id="KW-0479">Metal-binding</keyword>
<dbReference type="Pfam" id="PF00226">
    <property type="entry name" value="DnaJ"/>
    <property type="match status" value="1"/>
</dbReference>
<dbReference type="PROSITE" id="PS50076">
    <property type="entry name" value="DNAJ_2"/>
    <property type="match status" value="1"/>
</dbReference>
<dbReference type="Gene3D" id="2.60.260.20">
    <property type="entry name" value="Urease metallochaperone UreE, N-terminal domain"/>
    <property type="match status" value="2"/>
</dbReference>
<evidence type="ECO:0000256" key="6">
    <source>
        <dbReference type="ARBA" id="ARBA00022833"/>
    </source>
</evidence>
<feature type="domain" description="J" evidence="13">
    <location>
        <begin position="5"/>
        <end position="70"/>
    </location>
</feature>
<feature type="non-terminal residue" evidence="15">
    <location>
        <position position="356"/>
    </location>
</feature>
<dbReference type="GO" id="GO:0042026">
    <property type="term" value="P:protein refolding"/>
    <property type="evidence" value="ECO:0007669"/>
    <property type="project" value="TreeGrafter"/>
</dbReference>
<dbReference type="Proteomes" id="UP000698963">
    <property type="component" value="Unassembled WGS sequence"/>
</dbReference>
<comment type="similarity">
    <text evidence="10">Belongs to the DnaJ family.</text>
</comment>
<dbReference type="InterPro" id="IPR002939">
    <property type="entry name" value="DnaJ_C"/>
</dbReference>
<reference evidence="15" key="1">
    <citation type="journal article" date="2021" name="PeerJ">
        <title>Extensive microbial diversity within the chicken gut microbiome revealed by metagenomics and culture.</title>
        <authorList>
            <person name="Gilroy R."/>
            <person name="Ravi A."/>
            <person name="Getino M."/>
            <person name="Pursley I."/>
            <person name="Horton D.L."/>
            <person name="Alikhan N.F."/>
            <person name="Baker D."/>
            <person name="Gharbi K."/>
            <person name="Hall N."/>
            <person name="Watson M."/>
            <person name="Adriaenssens E.M."/>
            <person name="Foster-Nyarko E."/>
            <person name="Jarju S."/>
            <person name="Secka A."/>
            <person name="Antonio M."/>
            <person name="Oren A."/>
            <person name="Chaudhuri R.R."/>
            <person name="La Ragione R."/>
            <person name="Hildebrand F."/>
            <person name="Pallen M.J."/>
        </authorList>
    </citation>
    <scope>NUCLEOTIDE SEQUENCE</scope>
    <source>
        <strain evidence="15">ChiGjej2B2-19336</strain>
    </source>
</reference>
<comment type="function">
    <text evidence="9">Participates actively in the response to hyperosmotic and heat shock by preventing the aggregation of stress-denatured proteins and by disaggregating proteins, also in an autonomous, DnaK-independent fashion. Unfolded proteins bind initially to DnaJ; upon interaction with the DnaJ-bound protein, DnaK hydrolyzes its bound ATP, resulting in the formation of a stable complex. GrpE releases ADP from DnaK; ATP binding to DnaK triggers the release of the substrate protein, thus completing the reaction cycle. Several rounds of ATP-dependent interactions between DnaJ, DnaK and GrpE are required for fully efficient folding. Also involved, together with DnaK and GrpE, in the DNA replication of plasmids through activation of initiation proteins.</text>
</comment>
<dbReference type="CDD" id="cd10719">
    <property type="entry name" value="DnaJ_zf"/>
    <property type="match status" value="1"/>
</dbReference>
<evidence type="ECO:0000256" key="1">
    <source>
        <dbReference type="ARBA" id="ARBA00022490"/>
    </source>
</evidence>
<dbReference type="GO" id="GO:0016491">
    <property type="term" value="F:oxidoreductase activity"/>
    <property type="evidence" value="ECO:0007669"/>
    <property type="project" value="UniProtKB-KW"/>
</dbReference>
<accession>A0A921DQJ3</accession>
<evidence type="ECO:0000256" key="2">
    <source>
        <dbReference type="ARBA" id="ARBA00022705"/>
    </source>
</evidence>
<dbReference type="InterPro" id="IPR012724">
    <property type="entry name" value="DnaJ"/>
</dbReference>
<dbReference type="GO" id="GO:0009408">
    <property type="term" value="P:response to heat"/>
    <property type="evidence" value="ECO:0007669"/>
    <property type="project" value="InterPro"/>
</dbReference>
<keyword evidence="5 12" id="KW-0863">Zinc-finger</keyword>
<dbReference type="GO" id="GO:0005737">
    <property type="term" value="C:cytoplasm"/>
    <property type="evidence" value="ECO:0007669"/>
    <property type="project" value="TreeGrafter"/>
</dbReference>
<dbReference type="InterPro" id="IPR036410">
    <property type="entry name" value="HSP_DnaJ_Cys-rich_dom_sf"/>
</dbReference>
<dbReference type="EMBL" id="DYZA01000048">
    <property type="protein sequence ID" value="HJD96529.1"/>
    <property type="molecule type" value="Genomic_DNA"/>
</dbReference>
<dbReference type="GO" id="GO:0006260">
    <property type="term" value="P:DNA replication"/>
    <property type="evidence" value="ECO:0007669"/>
    <property type="project" value="UniProtKB-KW"/>
</dbReference>
<evidence type="ECO:0000256" key="9">
    <source>
        <dbReference type="ARBA" id="ARBA00053423"/>
    </source>
</evidence>
<sequence>MSKRDYYEILGVSRDASEEEIKHAYRKLALKYHPDHNPDNPEAEQKFKEAAEAYDVLRNPERRANYDRFGTAEPGMGGAGFNSAEDIFAQFGDVFGDLFGFGSSRSRGPRPQQGDDLRYNLTISFREAAKGVEKAIKIPRHGSCPDCNGSGAAKGSSRETCKKCGGSGQVAIRQGFMQFVQPCPACHGRGFTIPKPCPRCKGEGIVENVRELSVRIPAGVYDGARLRLRGEGEMGVHGGPPGDLYVVLHVEEDEIFEREEQDLIYTATISFPQAALGTRIQIPSINEGETLDLDIPKGTQNGKVFQIRGKGLKYPGEKRTGDLLIRIVVKTPTKLSAEQEKLLREFERLSEEQSKS</sequence>
<keyword evidence="15" id="KW-0560">Oxidoreductase</keyword>
<dbReference type="RefSeq" id="WP_304120904.1">
    <property type="nucleotide sequence ID" value="NZ_DYZA01000048.1"/>
</dbReference>
<dbReference type="PANTHER" id="PTHR43096">
    <property type="entry name" value="DNAJ HOMOLOG 1, MITOCHONDRIAL-RELATED"/>
    <property type="match status" value="1"/>
</dbReference>
<evidence type="ECO:0000256" key="12">
    <source>
        <dbReference type="PROSITE-ProRule" id="PRU00546"/>
    </source>
</evidence>
<dbReference type="GO" id="GO:0005524">
    <property type="term" value="F:ATP binding"/>
    <property type="evidence" value="ECO:0007669"/>
    <property type="project" value="InterPro"/>
</dbReference>
<evidence type="ECO:0000256" key="5">
    <source>
        <dbReference type="ARBA" id="ARBA00022771"/>
    </source>
</evidence>
<dbReference type="FunFam" id="2.10.230.10:FF:000002">
    <property type="entry name" value="Molecular chaperone DnaJ"/>
    <property type="match status" value="1"/>
</dbReference>
<keyword evidence="6 12" id="KW-0862">Zinc</keyword>
<dbReference type="PROSITE" id="PS00636">
    <property type="entry name" value="DNAJ_1"/>
    <property type="match status" value="1"/>
</dbReference>
<dbReference type="InterPro" id="IPR036869">
    <property type="entry name" value="J_dom_sf"/>
</dbReference>
<evidence type="ECO:0000256" key="8">
    <source>
        <dbReference type="ARBA" id="ARBA00023186"/>
    </source>
</evidence>